<dbReference type="GO" id="GO:0005829">
    <property type="term" value="C:cytosol"/>
    <property type="evidence" value="ECO:0007669"/>
    <property type="project" value="TreeGrafter"/>
</dbReference>
<evidence type="ECO:0000256" key="11">
    <source>
        <dbReference type="NCBIfam" id="TIGR00131"/>
    </source>
</evidence>
<dbReference type="InterPro" id="IPR019741">
    <property type="entry name" value="Galactokinase_CS"/>
</dbReference>
<dbReference type="PIRSF" id="PIRSF000530">
    <property type="entry name" value="Galactokinase"/>
    <property type="match status" value="1"/>
</dbReference>
<evidence type="ECO:0000259" key="13">
    <source>
        <dbReference type="Pfam" id="PF08544"/>
    </source>
</evidence>
<dbReference type="InterPro" id="IPR006204">
    <property type="entry name" value="GHMP_kinase_N_dom"/>
</dbReference>
<dbReference type="GO" id="GO:0005524">
    <property type="term" value="F:ATP binding"/>
    <property type="evidence" value="ECO:0007669"/>
    <property type="project" value="UniProtKB-UniRule"/>
</dbReference>
<dbReference type="InterPro" id="IPR020568">
    <property type="entry name" value="Ribosomal_Su5_D2-typ_SF"/>
</dbReference>
<dbReference type="NCBIfam" id="TIGR00131">
    <property type="entry name" value="gal_kin"/>
    <property type="match status" value="1"/>
</dbReference>
<dbReference type="InterPro" id="IPR014721">
    <property type="entry name" value="Ribsml_uS5_D2-typ_fold_subgr"/>
</dbReference>
<evidence type="ECO:0000256" key="6">
    <source>
        <dbReference type="ARBA" id="ARBA00022777"/>
    </source>
</evidence>
<evidence type="ECO:0000313" key="15">
    <source>
        <dbReference type="EMBL" id="RLV48731.1"/>
    </source>
</evidence>
<dbReference type="Pfam" id="PF10509">
    <property type="entry name" value="GalKase_gal_bdg"/>
    <property type="match status" value="1"/>
</dbReference>
<organism evidence="15 16">
    <name type="scientific">Nocardioides mangrovicus</name>
    <dbReference type="NCBI Taxonomy" id="2478913"/>
    <lineage>
        <taxon>Bacteria</taxon>
        <taxon>Bacillati</taxon>
        <taxon>Actinomycetota</taxon>
        <taxon>Actinomycetes</taxon>
        <taxon>Propionibacteriales</taxon>
        <taxon>Nocardioidaceae</taxon>
        <taxon>Nocardioides</taxon>
    </lineage>
</organism>
<dbReference type="InterPro" id="IPR000705">
    <property type="entry name" value="Galactokinase"/>
</dbReference>
<evidence type="ECO:0000256" key="10">
    <source>
        <dbReference type="ARBA" id="ARBA00023277"/>
    </source>
</evidence>
<dbReference type="GO" id="GO:0004335">
    <property type="term" value="F:galactokinase activity"/>
    <property type="evidence" value="ECO:0007669"/>
    <property type="project" value="UniProtKB-UniRule"/>
</dbReference>
<dbReference type="Proteomes" id="UP000281708">
    <property type="component" value="Unassembled WGS sequence"/>
</dbReference>
<evidence type="ECO:0000256" key="8">
    <source>
        <dbReference type="ARBA" id="ARBA00022842"/>
    </source>
</evidence>
<dbReference type="Gene3D" id="3.30.230.10">
    <property type="match status" value="1"/>
</dbReference>
<sequence>MSTAPLLEPWTADEGAAKARRLFRERFGSEAEVVTLAPGRVNLIGEHTDYNDGLCLPIALPHATYAAASATSDGQVRLTTAGSGEDWEGGAADLATAEGWAAYVAGVVWALGEAGHRSPGVDVAVAGCVPAGAGLSSSAALECSTGLAVLETLDAADSPALRRTLAEAGIRAENEVAGAATGGMDQTIAVLAEQAHALLLDCRSWRTEQVPFDPEAAGLRLLVTDTRVHHSLNDGGYASRRADCEQAATQLGLPSLREATLEQLDDLADERVQARARHVVTEIERVRLTASALRADDWEEVGRLMLGSHDSMREDFEISVPELDAVVEVAARHGALGARMTGGGFGGSAIWLVPTERADDVSSRIDAHYASRGWRRPHHLVATASGPARRL</sequence>
<dbReference type="RefSeq" id="WP_121806693.1">
    <property type="nucleotide sequence ID" value="NZ_RDBE01000008.1"/>
</dbReference>
<name>A0A3L8P124_9ACTN</name>
<keyword evidence="2" id="KW-0963">Cytoplasm</keyword>
<keyword evidence="7" id="KW-0067">ATP-binding</keyword>
<dbReference type="FunFam" id="3.30.230.10:FF:000017">
    <property type="entry name" value="Galactokinase"/>
    <property type="match status" value="1"/>
</dbReference>
<reference evidence="15 16" key="1">
    <citation type="submission" date="2018-10" db="EMBL/GenBank/DDBJ databases">
        <title>Marmoricola sp. 4Q3S-7 whole genome shotgun sequence.</title>
        <authorList>
            <person name="Li F."/>
        </authorList>
    </citation>
    <scope>NUCLEOTIDE SEQUENCE [LARGE SCALE GENOMIC DNA]</scope>
    <source>
        <strain evidence="15 16">4Q3S-7</strain>
    </source>
</reference>
<dbReference type="GO" id="GO:0046872">
    <property type="term" value="F:metal ion binding"/>
    <property type="evidence" value="ECO:0007669"/>
    <property type="project" value="UniProtKB-KW"/>
</dbReference>
<dbReference type="GO" id="GO:0006012">
    <property type="term" value="P:galactose metabolic process"/>
    <property type="evidence" value="ECO:0007669"/>
    <property type="project" value="UniProtKB-UniRule"/>
</dbReference>
<gene>
    <name evidence="15" type="primary">galK</name>
    <name evidence="15" type="ORF">D9V37_13465</name>
</gene>
<dbReference type="InterPro" id="IPR036554">
    <property type="entry name" value="GHMP_kinase_C_sf"/>
</dbReference>
<dbReference type="SUPFAM" id="SSF55060">
    <property type="entry name" value="GHMP Kinase, C-terminal domain"/>
    <property type="match status" value="1"/>
</dbReference>
<dbReference type="FunFam" id="3.30.70.890:FF:000001">
    <property type="entry name" value="Galactokinase"/>
    <property type="match status" value="1"/>
</dbReference>
<evidence type="ECO:0000256" key="2">
    <source>
        <dbReference type="ARBA" id="ARBA00022490"/>
    </source>
</evidence>
<dbReference type="EC" id="2.7.1.6" evidence="11"/>
<dbReference type="SUPFAM" id="SSF54211">
    <property type="entry name" value="Ribosomal protein S5 domain 2-like"/>
    <property type="match status" value="1"/>
</dbReference>
<protein>
    <recommendedName>
        <fullName evidence="11">Galactokinase</fullName>
        <ecNumber evidence="11">2.7.1.6</ecNumber>
    </recommendedName>
</protein>
<dbReference type="InterPro" id="IPR013750">
    <property type="entry name" value="GHMP_kinase_C_dom"/>
</dbReference>
<evidence type="ECO:0000256" key="1">
    <source>
        <dbReference type="ARBA" id="ARBA00006566"/>
    </source>
</evidence>
<dbReference type="PROSITE" id="PS00627">
    <property type="entry name" value="GHMP_KINASES_ATP"/>
    <property type="match status" value="1"/>
</dbReference>
<dbReference type="OrthoDB" id="250531at2"/>
<dbReference type="PANTHER" id="PTHR10457:SF7">
    <property type="entry name" value="GALACTOKINASE-RELATED"/>
    <property type="match status" value="1"/>
</dbReference>
<dbReference type="PROSITE" id="PS00106">
    <property type="entry name" value="GALACTOKINASE"/>
    <property type="match status" value="1"/>
</dbReference>
<evidence type="ECO:0000256" key="3">
    <source>
        <dbReference type="ARBA" id="ARBA00022679"/>
    </source>
</evidence>
<dbReference type="AlphaFoldDB" id="A0A3L8P124"/>
<comment type="similarity">
    <text evidence="1">Belongs to the GHMP kinase family. GalK subfamily.</text>
</comment>
<feature type="domain" description="GHMP kinase C-terminal" evidence="13">
    <location>
        <begin position="290"/>
        <end position="370"/>
    </location>
</feature>
<evidence type="ECO:0000313" key="16">
    <source>
        <dbReference type="Proteomes" id="UP000281708"/>
    </source>
</evidence>
<dbReference type="InterPro" id="IPR006206">
    <property type="entry name" value="Mevalonate/galactokinase"/>
</dbReference>
<keyword evidence="8" id="KW-0460">Magnesium</keyword>
<feature type="domain" description="GHMP kinase N-terminal" evidence="12">
    <location>
        <begin position="103"/>
        <end position="191"/>
    </location>
</feature>
<dbReference type="PANTHER" id="PTHR10457">
    <property type="entry name" value="MEVALONATE KINASE/GALACTOKINASE"/>
    <property type="match status" value="1"/>
</dbReference>
<keyword evidence="16" id="KW-1185">Reference proteome</keyword>
<feature type="domain" description="Galactokinase N-terminal" evidence="14">
    <location>
        <begin position="22"/>
        <end position="69"/>
    </location>
</feature>
<evidence type="ECO:0000259" key="12">
    <source>
        <dbReference type="Pfam" id="PF00288"/>
    </source>
</evidence>
<dbReference type="PRINTS" id="PR00959">
    <property type="entry name" value="MEVGALKINASE"/>
</dbReference>
<dbReference type="Pfam" id="PF08544">
    <property type="entry name" value="GHMP_kinases_C"/>
    <property type="match status" value="1"/>
</dbReference>
<comment type="caution">
    <text evidence="15">The sequence shown here is derived from an EMBL/GenBank/DDBJ whole genome shotgun (WGS) entry which is preliminary data.</text>
</comment>
<dbReference type="InterPro" id="IPR006203">
    <property type="entry name" value="GHMP_knse_ATP-bd_CS"/>
</dbReference>
<evidence type="ECO:0000256" key="7">
    <source>
        <dbReference type="ARBA" id="ARBA00022840"/>
    </source>
</evidence>
<keyword evidence="9" id="KW-0299">Galactose metabolism</keyword>
<dbReference type="Gene3D" id="3.30.70.890">
    <property type="entry name" value="GHMP kinase, C-terminal domain"/>
    <property type="match status" value="1"/>
</dbReference>
<dbReference type="Pfam" id="PF00288">
    <property type="entry name" value="GHMP_kinases_N"/>
    <property type="match status" value="1"/>
</dbReference>
<keyword evidence="3 15" id="KW-0808">Transferase</keyword>
<keyword evidence="10" id="KW-0119">Carbohydrate metabolism</keyword>
<keyword evidence="4" id="KW-0479">Metal-binding</keyword>
<evidence type="ECO:0000256" key="9">
    <source>
        <dbReference type="ARBA" id="ARBA00023144"/>
    </source>
</evidence>
<dbReference type="InterPro" id="IPR019539">
    <property type="entry name" value="GalKase_N"/>
</dbReference>
<dbReference type="PRINTS" id="PR00473">
    <property type="entry name" value="GALCTOKINASE"/>
</dbReference>
<evidence type="ECO:0000256" key="5">
    <source>
        <dbReference type="ARBA" id="ARBA00022741"/>
    </source>
</evidence>
<evidence type="ECO:0000256" key="4">
    <source>
        <dbReference type="ARBA" id="ARBA00022723"/>
    </source>
</evidence>
<proteinExistence type="inferred from homology"/>
<keyword evidence="5" id="KW-0547">Nucleotide-binding</keyword>
<accession>A0A3L8P124</accession>
<keyword evidence="6 15" id="KW-0418">Kinase</keyword>
<dbReference type="EMBL" id="RDBE01000008">
    <property type="protein sequence ID" value="RLV48731.1"/>
    <property type="molecule type" value="Genomic_DNA"/>
</dbReference>
<evidence type="ECO:0000259" key="14">
    <source>
        <dbReference type="Pfam" id="PF10509"/>
    </source>
</evidence>